<dbReference type="Proteomes" id="UP001147148">
    <property type="component" value="Unassembled WGS sequence"/>
</dbReference>
<sequence length="98" mass="11365">MKLTMNRNVSPKVKQLLTLFLENYTKNGLSEHTTLLLYDFILLSYQVSVRERYSISLLAEELLCRNLEVSMIINIYYHSLNCLALSNGEKVYRGGFIV</sequence>
<dbReference type="EMBL" id="JAPDSH010000002">
    <property type="protein sequence ID" value="MDF0479549.1"/>
    <property type="molecule type" value="Genomic_DNA"/>
</dbReference>
<proteinExistence type="predicted"/>
<protein>
    <recommendedName>
        <fullName evidence="3">Mga helix-turn-helix domain-containing protein</fullName>
    </recommendedName>
</protein>
<organism evidence="1 2">
    <name type="scientific">Vagococcus proximus</name>
    <dbReference type="NCBI Taxonomy" id="2991417"/>
    <lineage>
        <taxon>Bacteria</taxon>
        <taxon>Bacillati</taxon>
        <taxon>Bacillota</taxon>
        <taxon>Bacilli</taxon>
        <taxon>Lactobacillales</taxon>
        <taxon>Enterococcaceae</taxon>
        <taxon>Vagococcus</taxon>
    </lineage>
</organism>
<evidence type="ECO:0000313" key="2">
    <source>
        <dbReference type="Proteomes" id="UP001147148"/>
    </source>
</evidence>
<evidence type="ECO:0008006" key="3">
    <source>
        <dbReference type="Google" id="ProtNLM"/>
    </source>
</evidence>
<reference evidence="1" key="1">
    <citation type="submission" date="2022-10" db="EMBL/GenBank/DDBJ databases">
        <title>Vagococcus sp. isolated from poultry meat.</title>
        <authorList>
            <person name="Johansson P."/>
            <person name="Bjorkroth J."/>
        </authorList>
    </citation>
    <scope>NUCLEOTIDE SEQUENCE</scope>
    <source>
        <strain evidence="1">PNs007</strain>
    </source>
</reference>
<keyword evidence="2" id="KW-1185">Reference proteome</keyword>
<comment type="caution">
    <text evidence="1">The sequence shown here is derived from an EMBL/GenBank/DDBJ whole genome shotgun (WGS) entry which is preliminary data.</text>
</comment>
<accession>A0ABT5X0L5</accession>
<name>A0ABT5X0L5_9ENTE</name>
<gene>
    <name evidence="1" type="ORF">OL233_04530</name>
</gene>
<evidence type="ECO:0000313" key="1">
    <source>
        <dbReference type="EMBL" id="MDF0479549.1"/>
    </source>
</evidence>
<dbReference type="RefSeq" id="WP_275471168.1">
    <property type="nucleotide sequence ID" value="NZ_JAPDSH010000002.1"/>
</dbReference>